<dbReference type="Proteomes" id="UP000492821">
    <property type="component" value="Unassembled WGS sequence"/>
</dbReference>
<keyword evidence="1" id="KW-0732">Signal</keyword>
<name>A0A7E4URR0_PANRE</name>
<dbReference type="WBParaSite" id="Pan_g11675.t1">
    <property type="protein sequence ID" value="Pan_g11675.t1"/>
    <property type="gene ID" value="Pan_g11675"/>
</dbReference>
<reference evidence="2" key="1">
    <citation type="journal article" date="2013" name="Genetics">
        <title>The draft genome and transcriptome of Panagrellus redivivus are shaped by the harsh demands of a free-living lifestyle.</title>
        <authorList>
            <person name="Srinivasan J."/>
            <person name="Dillman A.R."/>
            <person name="Macchietto M.G."/>
            <person name="Heikkinen L."/>
            <person name="Lakso M."/>
            <person name="Fracchia K.M."/>
            <person name="Antoshechkin I."/>
            <person name="Mortazavi A."/>
            <person name="Wong G."/>
            <person name="Sternberg P.W."/>
        </authorList>
    </citation>
    <scope>NUCLEOTIDE SEQUENCE [LARGE SCALE GENOMIC DNA]</scope>
    <source>
        <strain evidence="2">MT8872</strain>
    </source>
</reference>
<sequence length="113" mass="12965">MTKAVLINIVAVLCFVEVHADFGYMSLCWSPQQVHCENFTSTDYECNNLPDRIARQSQSVDSRGYKFYLWSKPNCRGNHIRLGPNCADNDCCKNPSDFSQCNFSMTAVSYEMW</sequence>
<keyword evidence="2" id="KW-1185">Reference proteome</keyword>
<organism evidence="2 3">
    <name type="scientific">Panagrellus redivivus</name>
    <name type="common">Microworm</name>
    <dbReference type="NCBI Taxonomy" id="6233"/>
    <lineage>
        <taxon>Eukaryota</taxon>
        <taxon>Metazoa</taxon>
        <taxon>Ecdysozoa</taxon>
        <taxon>Nematoda</taxon>
        <taxon>Chromadorea</taxon>
        <taxon>Rhabditida</taxon>
        <taxon>Tylenchina</taxon>
        <taxon>Panagrolaimomorpha</taxon>
        <taxon>Panagrolaimoidea</taxon>
        <taxon>Panagrolaimidae</taxon>
        <taxon>Panagrellus</taxon>
    </lineage>
</organism>
<accession>A0A7E4URR0</accession>
<protein>
    <submittedName>
        <fullName evidence="3">BPTI/Kunitz inhibitor domain-containing protein</fullName>
    </submittedName>
</protein>
<feature type="signal peptide" evidence="1">
    <location>
        <begin position="1"/>
        <end position="20"/>
    </location>
</feature>
<dbReference type="AlphaFoldDB" id="A0A7E4URR0"/>
<evidence type="ECO:0000313" key="2">
    <source>
        <dbReference type="Proteomes" id="UP000492821"/>
    </source>
</evidence>
<evidence type="ECO:0000313" key="3">
    <source>
        <dbReference type="WBParaSite" id="Pan_g11675.t1"/>
    </source>
</evidence>
<evidence type="ECO:0000256" key="1">
    <source>
        <dbReference type="SAM" id="SignalP"/>
    </source>
</evidence>
<feature type="chain" id="PRO_5028876415" evidence="1">
    <location>
        <begin position="21"/>
        <end position="113"/>
    </location>
</feature>
<proteinExistence type="predicted"/>
<reference evidence="3" key="2">
    <citation type="submission" date="2020-10" db="UniProtKB">
        <authorList>
            <consortium name="WormBaseParasite"/>
        </authorList>
    </citation>
    <scope>IDENTIFICATION</scope>
</reference>